<evidence type="ECO:0000313" key="11">
    <source>
        <dbReference type="EMBL" id="QKN24281.1"/>
    </source>
</evidence>
<dbReference type="InterPro" id="IPR011060">
    <property type="entry name" value="RibuloseP-bd_barrel"/>
</dbReference>
<proteinExistence type="inferred from homology"/>
<dbReference type="Proteomes" id="UP000501316">
    <property type="component" value="Chromosome"/>
</dbReference>
<dbReference type="CDD" id="cd00405">
    <property type="entry name" value="PRAI"/>
    <property type="match status" value="1"/>
</dbReference>
<evidence type="ECO:0000259" key="10">
    <source>
        <dbReference type="Pfam" id="PF00697"/>
    </source>
</evidence>
<dbReference type="InterPro" id="IPR013785">
    <property type="entry name" value="Aldolase_TIM"/>
</dbReference>
<dbReference type="SUPFAM" id="SSF51366">
    <property type="entry name" value="Ribulose-phoshate binding barrel"/>
    <property type="match status" value="1"/>
</dbReference>
<evidence type="ECO:0000256" key="2">
    <source>
        <dbReference type="ARBA" id="ARBA00004664"/>
    </source>
</evidence>
<evidence type="ECO:0000256" key="4">
    <source>
        <dbReference type="ARBA" id="ARBA00022272"/>
    </source>
</evidence>
<keyword evidence="5 9" id="KW-0028">Amino-acid biosynthesis</keyword>
<dbReference type="AlphaFoldDB" id="A0A859DWA9"/>
<evidence type="ECO:0000256" key="5">
    <source>
        <dbReference type="ARBA" id="ARBA00022605"/>
    </source>
</evidence>
<keyword evidence="6 9" id="KW-0822">Tryptophan biosynthesis</keyword>
<dbReference type="Gene3D" id="3.20.20.70">
    <property type="entry name" value="Aldolase class I"/>
    <property type="match status" value="1"/>
</dbReference>
<comment type="pathway">
    <text evidence="2 9">Amino-acid biosynthesis; L-tryptophan biosynthesis; L-tryptophan from chorismate: step 3/5.</text>
</comment>
<keyword evidence="7 9" id="KW-0057">Aromatic amino acid biosynthesis</keyword>
<dbReference type="PANTHER" id="PTHR42894:SF1">
    <property type="entry name" value="N-(5'-PHOSPHORIBOSYL)ANTHRANILATE ISOMERASE"/>
    <property type="match status" value="1"/>
</dbReference>
<dbReference type="EC" id="5.3.1.24" evidence="3 9"/>
<evidence type="ECO:0000256" key="6">
    <source>
        <dbReference type="ARBA" id="ARBA00022822"/>
    </source>
</evidence>
<evidence type="ECO:0000256" key="7">
    <source>
        <dbReference type="ARBA" id="ARBA00023141"/>
    </source>
</evidence>
<gene>
    <name evidence="9" type="primary">trpF</name>
    <name evidence="11" type="ORF">GJQ69_07135</name>
</gene>
<sequence>MTKIKVCGLTRMQDIQAVNEAEPDYVGFVFAESRRKVTPRQAAELRAALAPEILPVGIFVNAAVAEILALLQSGTITIAQLHGQEPAESVRQIQQAGFPVIQAFRIQSAADIARAEASPADFLLLDSGGGTGTAFDWSLVPPINRPWFLAGGLTPENVQEAVRKLHPWGMDVSSGVETDGKKDRNKIFTIIRRIRNG</sequence>
<evidence type="ECO:0000256" key="8">
    <source>
        <dbReference type="ARBA" id="ARBA00023235"/>
    </source>
</evidence>
<evidence type="ECO:0000256" key="1">
    <source>
        <dbReference type="ARBA" id="ARBA00001164"/>
    </source>
</evidence>
<comment type="similarity">
    <text evidence="9">Belongs to the TrpF family.</text>
</comment>
<dbReference type="KEGG" id="clf:GJQ69_07135"/>
<accession>A0A859DWA9</accession>
<dbReference type="PANTHER" id="PTHR42894">
    <property type="entry name" value="N-(5'-PHOSPHORIBOSYL)ANTHRANILATE ISOMERASE"/>
    <property type="match status" value="1"/>
</dbReference>
<dbReference type="GO" id="GO:0004640">
    <property type="term" value="F:phosphoribosylanthranilate isomerase activity"/>
    <property type="evidence" value="ECO:0007669"/>
    <property type="project" value="UniProtKB-UniRule"/>
</dbReference>
<dbReference type="Pfam" id="PF00697">
    <property type="entry name" value="PRAI"/>
    <property type="match status" value="1"/>
</dbReference>
<dbReference type="InterPro" id="IPR001240">
    <property type="entry name" value="PRAI_dom"/>
</dbReference>
<organism evidence="11 12">
    <name type="scientific">Caproicibacterium lactatifermentans</name>
    <dbReference type="NCBI Taxonomy" id="2666138"/>
    <lineage>
        <taxon>Bacteria</taxon>
        <taxon>Bacillati</taxon>
        <taxon>Bacillota</taxon>
        <taxon>Clostridia</taxon>
        <taxon>Eubacteriales</taxon>
        <taxon>Oscillospiraceae</taxon>
        <taxon>Caproicibacterium</taxon>
    </lineage>
</organism>
<dbReference type="RefSeq" id="WP_174193379.1">
    <property type="nucleotide sequence ID" value="NZ_CP046051.1"/>
</dbReference>
<evidence type="ECO:0000256" key="3">
    <source>
        <dbReference type="ARBA" id="ARBA00012572"/>
    </source>
</evidence>
<dbReference type="UniPathway" id="UPA00035">
    <property type="reaction ID" value="UER00042"/>
</dbReference>
<protein>
    <recommendedName>
        <fullName evidence="4 9">N-(5'-phosphoribosyl)anthranilate isomerase</fullName>
        <shortName evidence="9">PRAI</shortName>
        <ecNumber evidence="3 9">5.3.1.24</ecNumber>
    </recommendedName>
</protein>
<name>A0A859DWA9_9FIRM</name>
<keyword evidence="8 9" id="KW-0413">Isomerase</keyword>
<dbReference type="HAMAP" id="MF_00135">
    <property type="entry name" value="PRAI"/>
    <property type="match status" value="1"/>
</dbReference>
<comment type="catalytic activity">
    <reaction evidence="1 9">
        <text>N-(5-phospho-beta-D-ribosyl)anthranilate = 1-(2-carboxyphenylamino)-1-deoxy-D-ribulose 5-phosphate</text>
        <dbReference type="Rhea" id="RHEA:21540"/>
        <dbReference type="ChEBI" id="CHEBI:18277"/>
        <dbReference type="ChEBI" id="CHEBI:58613"/>
        <dbReference type="EC" id="5.3.1.24"/>
    </reaction>
</comment>
<dbReference type="GO" id="GO:0000162">
    <property type="term" value="P:L-tryptophan biosynthetic process"/>
    <property type="evidence" value="ECO:0007669"/>
    <property type="project" value="UniProtKB-UniRule"/>
</dbReference>
<evidence type="ECO:0000256" key="9">
    <source>
        <dbReference type="HAMAP-Rule" id="MF_00135"/>
    </source>
</evidence>
<reference evidence="11 12" key="1">
    <citation type="submission" date="2019-11" db="EMBL/GenBank/DDBJ databases">
        <authorList>
            <person name="Ren C."/>
            <person name="Wang H."/>
            <person name="Xu Y."/>
        </authorList>
    </citation>
    <scope>NUCLEOTIDE SEQUENCE [LARGE SCALE GENOMIC DNA]</scope>
    <source>
        <strain evidence="11 12">LBM 19010</strain>
    </source>
</reference>
<evidence type="ECO:0000313" key="12">
    <source>
        <dbReference type="Proteomes" id="UP000501316"/>
    </source>
</evidence>
<dbReference type="InterPro" id="IPR044643">
    <property type="entry name" value="TrpF_fam"/>
</dbReference>
<feature type="domain" description="N-(5'phosphoribosyl) anthranilate isomerase (PRAI)" evidence="10">
    <location>
        <begin position="5"/>
        <end position="191"/>
    </location>
</feature>
<dbReference type="EMBL" id="CP046051">
    <property type="protein sequence ID" value="QKN24281.1"/>
    <property type="molecule type" value="Genomic_DNA"/>
</dbReference>